<dbReference type="VEuPathDB" id="FungiDB:FUN_008971"/>
<evidence type="ECO:0000313" key="3">
    <source>
        <dbReference type="Proteomes" id="UP000233469"/>
    </source>
</evidence>
<reference evidence="2 3" key="1">
    <citation type="submission" date="2016-04" db="EMBL/GenBank/DDBJ databases">
        <title>Genome analyses suggest a sexual origin of heterokaryosis in a supposedly ancient asexual fungus.</title>
        <authorList>
            <person name="Ropars J."/>
            <person name="Sedzielewska K."/>
            <person name="Noel J."/>
            <person name="Charron P."/>
            <person name="Farinelli L."/>
            <person name="Marton T."/>
            <person name="Kruger M."/>
            <person name="Pelin A."/>
            <person name="Brachmann A."/>
            <person name="Corradi N."/>
        </authorList>
    </citation>
    <scope>NUCLEOTIDE SEQUENCE [LARGE SCALE GENOMIC DNA]</scope>
    <source>
        <strain evidence="2 3">C2</strain>
    </source>
</reference>
<evidence type="ECO:0000256" key="1">
    <source>
        <dbReference type="SAM" id="MobiDB-lite"/>
    </source>
</evidence>
<dbReference type="VEuPathDB" id="FungiDB:RhiirA1_477423"/>
<feature type="compositionally biased region" description="Polar residues" evidence="1">
    <location>
        <begin position="10"/>
        <end position="22"/>
    </location>
</feature>
<sequence length="99" mass="11197">MRELIKRRNTANVSSTESTENGGFTEFKISPRIGLLNAASAVQIKHSGIVKMDYIARFERSKRLNITPSVRKSSSCRKLRPSVPLFSNHTRNFIVSMTK</sequence>
<feature type="region of interest" description="Disordered" evidence="1">
    <location>
        <begin position="1"/>
        <end position="23"/>
    </location>
</feature>
<evidence type="ECO:0000313" key="2">
    <source>
        <dbReference type="EMBL" id="PKK61885.1"/>
    </source>
</evidence>
<gene>
    <name evidence="2" type="ORF">RhiirC2_791176</name>
</gene>
<protein>
    <submittedName>
        <fullName evidence="2">Uncharacterized protein</fullName>
    </submittedName>
</protein>
<accession>A0A2N1MJQ9</accession>
<dbReference type="AlphaFoldDB" id="A0A2N1MJQ9"/>
<comment type="caution">
    <text evidence="2">The sequence shown here is derived from an EMBL/GenBank/DDBJ whole genome shotgun (WGS) entry which is preliminary data.</text>
</comment>
<proteinExistence type="predicted"/>
<name>A0A2N1MJQ9_9GLOM</name>
<reference evidence="2 3" key="2">
    <citation type="submission" date="2017-10" db="EMBL/GenBank/DDBJ databases">
        <title>Extensive intraspecific genome diversity in a model arbuscular mycorrhizal fungus.</title>
        <authorList>
            <person name="Chen E.C.H."/>
            <person name="Morin E."/>
            <person name="Baudet D."/>
            <person name="Noel J."/>
            <person name="Ndikumana S."/>
            <person name="Charron P."/>
            <person name="St-Onge C."/>
            <person name="Giorgi J."/>
            <person name="Grigoriev I.V."/>
            <person name="Roux C."/>
            <person name="Martin F.M."/>
            <person name="Corradi N."/>
        </authorList>
    </citation>
    <scope>NUCLEOTIDE SEQUENCE [LARGE SCALE GENOMIC DNA]</scope>
    <source>
        <strain evidence="2 3">C2</strain>
    </source>
</reference>
<dbReference type="EMBL" id="LLXL01002086">
    <property type="protein sequence ID" value="PKK61885.1"/>
    <property type="molecule type" value="Genomic_DNA"/>
</dbReference>
<organism evidence="2 3">
    <name type="scientific">Rhizophagus irregularis</name>
    <dbReference type="NCBI Taxonomy" id="588596"/>
    <lineage>
        <taxon>Eukaryota</taxon>
        <taxon>Fungi</taxon>
        <taxon>Fungi incertae sedis</taxon>
        <taxon>Mucoromycota</taxon>
        <taxon>Glomeromycotina</taxon>
        <taxon>Glomeromycetes</taxon>
        <taxon>Glomerales</taxon>
        <taxon>Glomeraceae</taxon>
        <taxon>Rhizophagus</taxon>
    </lineage>
</organism>
<dbReference type="Proteomes" id="UP000233469">
    <property type="component" value="Unassembled WGS sequence"/>
</dbReference>